<dbReference type="Gene3D" id="1.20.1530.20">
    <property type="match status" value="1"/>
</dbReference>
<dbReference type="GO" id="GO:0012505">
    <property type="term" value="C:endomembrane system"/>
    <property type="evidence" value="ECO:0007669"/>
    <property type="project" value="UniProtKB-SubCell"/>
</dbReference>
<protein>
    <submittedName>
        <fullName evidence="14">Potassium transporter</fullName>
    </submittedName>
</protein>
<dbReference type="PROSITE" id="PS51201">
    <property type="entry name" value="RCK_N"/>
    <property type="match status" value="1"/>
</dbReference>
<dbReference type="eggNOG" id="COG0475">
    <property type="taxonomic scope" value="Bacteria"/>
</dbReference>
<feature type="transmembrane region" description="Helical" evidence="11">
    <location>
        <begin position="6"/>
        <end position="23"/>
    </location>
</feature>
<keyword evidence="7" id="KW-0630">Potassium</keyword>
<proteinExistence type="inferred from homology"/>
<dbReference type="Gene3D" id="3.30.70.1450">
    <property type="entry name" value="Regulator of K+ conductance, C-terminal domain"/>
    <property type="match status" value="1"/>
</dbReference>
<dbReference type="InterPro" id="IPR036721">
    <property type="entry name" value="RCK_C_sf"/>
</dbReference>
<dbReference type="InterPro" id="IPR004771">
    <property type="entry name" value="K/H_exchanger"/>
</dbReference>
<evidence type="ECO:0000313" key="15">
    <source>
        <dbReference type="Proteomes" id="UP000033664"/>
    </source>
</evidence>
<dbReference type="GO" id="GO:0015297">
    <property type="term" value="F:antiporter activity"/>
    <property type="evidence" value="ECO:0007669"/>
    <property type="project" value="UniProtKB-KW"/>
</dbReference>
<evidence type="ECO:0000256" key="3">
    <source>
        <dbReference type="ARBA" id="ARBA00022448"/>
    </source>
</evidence>
<feature type="domain" description="RCK C-terminal" evidence="13">
    <location>
        <begin position="567"/>
        <end position="652"/>
    </location>
</feature>
<dbReference type="GO" id="GO:0006813">
    <property type="term" value="P:potassium ion transport"/>
    <property type="evidence" value="ECO:0007669"/>
    <property type="project" value="UniProtKB-KW"/>
</dbReference>
<dbReference type="Pfam" id="PF00999">
    <property type="entry name" value="Na_H_Exchanger"/>
    <property type="match status" value="1"/>
</dbReference>
<dbReference type="EMBL" id="JXXZ01000018">
    <property type="protein sequence ID" value="KJY96307.1"/>
    <property type="molecule type" value="Genomic_DNA"/>
</dbReference>
<feature type="transmembrane region" description="Helical" evidence="11">
    <location>
        <begin position="270"/>
        <end position="289"/>
    </location>
</feature>
<feature type="transmembrane region" description="Helical" evidence="11">
    <location>
        <begin position="296"/>
        <end position="318"/>
    </location>
</feature>
<keyword evidence="10 11" id="KW-0472">Membrane</keyword>
<evidence type="ECO:0000256" key="7">
    <source>
        <dbReference type="ARBA" id="ARBA00022958"/>
    </source>
</evidence>
<keyword evidence="9" id="KW-0406">Ion transport</keyword>
<dbReference type="SUPFAM" id="SSF51735">
    <property type="entry name" value="NAD(P)-binding Rossmann-fold domains"/>
    <property type="match status" value="1"/>
</dbReference>
<dbReference type="InterPro" id="IPR038770">
    <property type="entry name" value="Na+/solute_symporter_sf"/>
</dbReference>
<evidence type="ECO:0000256" key="11">
    <source>
        <dbReference type="SAM" id="Phobius"/>
    </source>
</evidence>
<dbReference type="Pfam" id="PF02254">
    <property type="entry name" value="TrkA_N"/>
    <property type="match status" value="1"/>
</dbReference>
<dbReference type="SUPFAM" id="SSF116726">
    <property type="entry name" value="TrkA C-terminal domain-like"/>
    <property type="match status" value="1"/>
</dbReference>
<feature type="transmembrane region" description="Helical" evidence="11">
    <location>
        <begin position="217"/>
        <end position="250"/>
    </location>
</feature>
<dbReference type="InterPro" id="IPR006153">
    <property type="entry name" value="Cation/H_exchanger_TM"/>
</dbReference>
<comment type="similarity">
    <text evidence="2">Belongs to the monovalent cation:proton antiporter 2 (CPA2) transporter (TC 2.A.37) family.</text>
</comment>
<dbReference type="eggNOG" id="COG1226">
    <property type="taxonomic scope" value="Bacteria"/>
</dbReference>
<keyword evidence="8 11" id="KW-1133">Transmembrane helix</keyword>
<feature type="domain" description="RCK N-terminal" evidence="12">
    <location>
        <begin position="403"/>
        <end position="520"/>
    </location>
</feature>
<dbReference type="FunFam" id="3.40.50.720:FF:000036">
    <property type="entry name" value="Glutathione-regulated potassium-efflux system protein KefB"/>
    <property type="match status" value="1"/>
</dbReference>
<dbReference type="RefSeq" id="WP_045979746.1">
    <property type="nucleotide sequence ID" value="NZ_JXXY01000012.1"/>
</dbReference>
<evidence type="ECO:0000256" key="10">
    <source>
        <dbReference type="ARBA" id="ARBA00023136"/>
    </source>
</evidence>
<reference evidence="14 15" key="1">
    <citation type="journal article" date="2015" name="BMC Genomics">
        <title>Genome mining reveals unlocked bioactive potential of marine Gram-negative bacteria.</title>
        <authorList>
            <person name="Machado H."/>
            <person name="Sonnenschein E.C."/>
            <person name="Melchiorsen J."/>
            <person name="Gram L."/>
        </authorList>
    </citation>
    <scope>NUCLEOTIDE SEQUENCE [LARGE SCALE GENOMIC DNA]</scope>
    <source>
        <strain evidence="14 15">S3137</strain>
    </source>
</reference>
<organism evidence="14 15">
    <name type="scientific">Pseudoalteromonas ruthenica</name>
    <dbReference type="NCBI Taxonomy" id="151081"/>
    <lineage>
        <taxon>Bacteria</taxon>
        <taxon>Pseudomonadati</taxon>
        <taxon>Pseudomonadota</taxon>
        <taxon>Gammaproteobacteria</taxon>
        <taxon>Alteromonadales</taxon>
        <taxon>Pseudoalteromonadaceae</taxon>
        <taxon>Pseudoalteromonas</taxon>
    </lineage>
</organism>
<evidence type="ECO:0000256" key="5">
    <source>
        <dbReference type="ARBA" id="ARBA00022538"/>
    </source>
</evidence>
<dbReference type="PATRIC" id="fig|151081.8.peg.2422"/>
<evidence type="ECO:0000256" key="1">
    <source>
        <dbReference type="ARBA" id="ARBA00004127"/>
    </source>
</evidence>
<feature type="transmembrane region" description="Helical" evidence="11">
    <location>
        <begin position="356"/>
        <end position="374"/>
    </location>
</feature>
<evidence type="ECO:0000313" key="14">
    <source>
        <dbReference type="EMBL" id="KJY96307.1"/>
    </source>
</evidence>
<keyword evidence="5" id="KW-0633">Potassium transport</keyword>
<feature type="transmembrane region" description="Helical" evidence="11">
    <location>
        <begin position="30"/>
        <end position="48"/>
    </location>
</feature>
<dbReference type="GeneID" id="58230243"/>
<evidence type="ECO:0000256" key="8">
    <source>
        <dbReference type="ARBA" id="ARBA00022989"/>
    </source>
</evidence>
<feature type="transmembrane region" description="Helical" evidence="11">
    <location>
        <begin position="145"/>
        <end position="169"/>
    </location>
</feature>
<gene>
    <name evidence="14" type="ORF">TW72_17250</name>
</gene>
<dbReference type="Proteomes" id="UP000033664">
    <property type="component" value="Unassembled WGS sequence"/>
</dbReference>
<dbReference type="PROSITE" id="PS51202">
    <property type="entry name" value="RCK_C"/>
    <property type="match status" value="1"/>
</dbReference>
<feature type="transmembrane region" description="Helical" evidence="11">
    <location>
        <begin position="324"/>
        <end position="344"/>
    </location>
</feature>
<feature type="transmembrane region" description="Helical" evidence="11">
    <location>
        <begin position="175"/>
        <end position="197"/>
    </location>
</feature>
<sequence>MQQLFIELMGLLLSAVILVWMFKRLGLPPILAYLATGLLAGPHGFAWLANGHEMHGIAELGIVFLLFSLGLEFSLPRLIAMRNIVFGVGLLQVVLTSAVFFLLLWGFAFDALSAFAIATLMALSSTAVVVKCLKDTGQLQKRRGQLAVGVLLFQDLAVVPLLITIPLLASDTEQSLTYSLAMALAKGAVVCTLLWAIGKWCLPRIFNEVARMRNEELFVLTTLLVTLFAGGLTYWFGLSMALGAFLAGMMLGESQYRHQLESDIRPFRDILMGLFFVTVGMQLDLAYVLTHAHIIFAALAVLMLSKLVLLAGIAQLMGERKSDALSAGLMLCQMGEFGFVLVALAGNQGIFAGELASFLIALGVFSMAITPYLIEHSPKWVHHLFRASTEAPERIECVDKSLSEHVIICGYGRVGQNIGRFLSSEALPFVAIELDPYLVQQGRNSGYHAMFGDVTQKSILERAGTAQARLVVITFTDLSKVQMVAEVVKQVAPQVNILARMPDDAHLDELKESGVSEVVPESLEASLMLSSHVLFMSGVPMKRIIRRVSQERENRYSLLHSYYISDEAPHRDENTERLEYLHVFALADNAYAVGKTIAELNLQARRVSIAALRRQGREIEAPSIETSLQGHDVLVLKGKPRRVERCERFLLNGGS</sequence>
<accession>A0A0F4PLK6</accession>
<dbReference type="AlphaFoldDB" id="A0A0F4PLK6"/>
<feature type="transmembrane region" description="Helical" evidence="11">
    <location>
        <begin position="114"/>
        <end position="133"/>
    </location>
</feature>
<dbReference type="Pfam" id="PF02080">
    <property type="entry name" value="TrkA_C"/>
    <property type="match status" value="1"/>
</dbReference>
<evidence type="ECO:0000259" key="12">
    <source>
        <dbReference type="PROSITE" id="PS51201"/>
    </source>
</evidence>
<evidence type="ECO:0000256" key="4">
    <source>
        <dbReference type="ARBA" id="ARBA00022449"/>
    </source>
</evidence>
<keyword evidence="3" id="KW-0813">Transport</keyword>
<dbReference type="InterPro" id="IPR036291">
    <property type="entry name" value="NAD(P)-bd_dom_sf"/>
</dbReference>
<name>A0A0F4PLK6_9GAMM</name>
<dbReference type="OrthoDB" id="9781411at2"/>
<comment type="caution">
    <text evidence="14">The sequence shown here is derived from an EMBL/GenBank/DDBJ whole genome shotgun (WGS) entry which is preliminary data.</text>
</comment>
<dbReference type="InterPro" id="IPR006037">
    <property type="entry name" value="RCK_C"/>
</dbReference>
<feature type="transmembrane region" description="Helical" evidence="11">
    <location>
        <begin position="85"/>
        <end position="108"/>
    </location>
</feature>
<comment type="subcellular location">
    <subcellularLocation>
        <location evidence="1">Endomembrane system</location>
        <topology evidence="1">Multi-pass membrane protein</topology>
    </subcellularLocation>
</comment>
<evidence type="ECO:0000256" key="6">
    <source>
        <dbReference type="ARBA" id="ARBA00022692"/>
    </source>
</evidence>
<keyword evidence="6 11" id="KW-0812">Transmembrane</keyword>
<dbReference type="PANTHER" id="PTHR46157:SF4">
    <property type="entry name" value="K(+) EFFLUX ANTIPORTER 3, CHLOROPLASTIC"/>
    <property type="match status" value="1"/>
</dbReference>
<evidence type="ECO:0000256" key="2">
    <source>
        <dbReference type="ARBA" id="ARBA00005551"/>
    </source>
</evidence>
<dbReference type="InterPro" id="IPR003148">
    <property type="entry name" value="RCK_N"/>
</dbReference>
<dbReference type="Gene3D" id="3.40.50.720">
    <property type="entry name" value="NAD(P)-binding Rossmann-like Domain"/>
    <property type="match status" value="1"/>
</dbReference>
<dbReference type="GO" id="GO:1902600">
    <property type="term" value="P:proton transmembrane transport"/>
    <property type="evidence" value="ECO:0007669"/>
    <property type="project" value="InterPro"/>
</dbReference>
<keyword evidence="15" id="KW-1185">Reference proteome</keyword>
<dbReference type="GO" id="GO:0008324">
    <property type="term" value="F:monoatomic cation transmembrane transporter activity"/>
    <property type="evidence" value="ECO:0007669"/>
    <property type="project" value="InterPro"/>
</dbReference>
<feature type="transmembrane region" description="Helical" evidence="11">
    <location>
        <begin position="54"/>
        <end position="73"/>
    </location>
</feature>
<evidence type="ECO:0000256" key="9">
    <source>
        <dbReference type="ARBA" id="ARBA00023065"/>
    </source>
</evidence>
<evidence type="ECO:0000259" key="13">
    <source>
        <dbReference type="PROSITE" id="PS51202"/>
    </source>
</evidence>
<dbReference type="GO" id="GO:0005886">
    <property type="term" value="C:plasma membrane"/>
    <property type="evidence" value="ECO:0007669"/>
    <property type="project" value="TreeGrafter"/>
</dbReference>
<dbReference type="NCBIfam" id="TIGR00932">
    <property type="entry name" value="2a37"/>
    <property type="match status" value="1"/>
</dbReference>
<dbReference type="PANTHER" id="PTHR46157">
    <property type="entry name" value="K(+) EFFLUX ANTIPORTER 3, CHLOROPLASTIC"/>
    <property type="match status" value="1"/>
</dbReference>
<keyword evidence="4" id="KW-0050">Antiport</keyword>